<dbReference type="AlphaFoldDB" id="A0A9P4MJ59"/>
<reference evidence="2" key="1">
    <citation type="journal article" date="2020" name="Stud. Mycol.">
        <title>101 Dothideomycetes genomes: a test case for predicting lifestyles and emergence of pathogens.</title>
        <authorList>
            <person name="Haridas S."/>
            <person name="Albert R."/>
            <person name="Binder M."/>
            <person name="Bloem J."/>
            <person name="Labutti K."/>
            <person name="Salamov A."/>
            <person name="Andreopoulos B."/>
            <person name="Baker S."/>
            <person name="Barry K."/>
            <person name="Bills G."/>
            <person name="Bluhm B."/>
            <person name="Cannon C."/>
            <person name="Castanera R."/>
            <person name="Culley D."/>
            <person name="Daum C."/>
            <person name="Ezra D."/>
            <person name="Gonzalez J."/>
            <person name="Henrissat B."/>
            <person name="Kuo A."/>
            <person name="Liang C."/>
            <person name="Lipzen A."/>
            <person name="Lutzoni F."/>
            <person name="Magnuson J."/>
            <person name="Mondo S."/>
            <person name="Nolan M."/>
            <person name="Ohm R."/>
            <person name="Pangilinan J."/>
            <person name="Park H.-J."/>
            <person name="Ramirez L."/>
            <person name="Alfaro M."/>
            <person name="Sun H."/>
            <person name="Tritt A."/>
            <person name="Yoshinaga Y."/>
            <person name="Zwiers L.-H."/>
            <person name="Turgeon B."/>
            <person name="Goodwin S."/>
            <person name="Spatafora J."/>
            <person name="Crous P."/>
            <person name="Grigoriev I."/>
        </authorList>
    </citation>
    <scope>NUCLEOTIDE SEQUENCE</scope>
    <source>
        <strain evidence="2">CBS 260.36</strain>
    </source>
</reference>
<feature type="compositionally biased region" description="Low complexity" evidence="1">
    <location>
        <begin position="624"/>
        <end position="634"/>
    </location>
</feature>
<sequence length="695" mass="79389">MTERKRRSARQANVRKASVYVDPDTDDDFELDSSVGDSVQSGVKRALPAGTRSRRVRQKVDDSDASDSPPPSSSKRKAKQHRRKRHLLRSTTCANIVNRVAALTGRRRRKFSKKSKTGVADRKDVAATIPTDGVAPPWHTLPYEILLQIFSYTADSHTWLLRSARGICRNFAAPALAAFYQNPFLPTSSHLETLYALVSQQNDKRTINYKVIVKRLALDIHAFVNRKDENDTFEVASLIEELPQLESLLITSIQDKPPYRRHAPPRWRYPDSLFDAIDKTERQLKSWRWNFLFVRQQKSAQSRSLYDLMCRYHRSTSFQTLRHLEISDHPAFVTSAEDQTHQEDKIAEVIGLLPSLKSLELETCDIVNARFLERLPKTLSRLRLANCEALTSDAMQAFLSQDGGCLLEELVLDHNVWLDLAFLPLLKSTCSRLKVLSMDLHYYSQHHTVNDADAKYQLLLGAEDVPTWPATLQTIQLIHLQKWDAEGAQNMFNSLIDSAPDLPNLRKLVLYAHISISWRDRASFRERWIEKLTRVFLRRCKDPDPSLASIKAFRLAKHRRETQNAGPSSSRRHVVAVCIPRTPHPESDGSVGRSERTGRRSRRIAESERQRVEKSASVDLSNGTATDETSTSAESQDEDDEATFVQGMCNIVDVTIDNQRPREEQFNESHFLDSEESGDEDWNEGDEMPDEGYAW</sequence>
<evidence type="ECO:0000313" key="2">
    <source>
        <dbReference type="EMBL" id="KAF2154903.1"/>
    </source>
</evidence>
<dbReference type="InterPro" id="IPR032675">
    <property type="entry name" value="LRR_dom_sf"/>
</dbReference>
<proteinExistence type="predicted"/>
<keyword evidence="3" id="KW-1185">Reference proteome</keyword>
<dbReference type="OrthoDB" id="5395390at2759"/>
<feature type="compositionally biased region" description="Basic and acidic residues" evidence="1">
    <location>
        <begin position="659"/>
        <end position="673"/>
    </location>
</feature>
<comment type="caution">
    <text evidence="2">The sequence shown here is derived from an EMBL/GenBank/DDBJ whole genome shotgun (WGS) entry which is preliminary data.</text>
</comment>
<gene>
    <name evidence="2" type="ORF">K461DRAFT_276066</name>
</gene>
<evidence type="ECO:0000313" key="3">
    <source>
        <dbReference type="Proteomes" id="UP000799439"/>
    </source>
</evidence>
<feature type="compositionally biased region" description="Low complexity" evidence="1">
    <location>
        <begin position="32"/>
        <end position="43"/>
    </location>
</feature>
<dbReference type="Proteomes" id="UP000799439">
    <property type="component" value="Unassembled WGS sequence"/>
</dbReference>
<dbReference type="EMBL" id="ML996083">
    <property type="protein sequence ID" value="KAF2154903.1"/>
    <property type="molecule type" value="Genomic_DNA"/>
</dbReference>
<feature type="region of interest" description="Disordered" evidence="1">
    <location>
        <begin position="655"/>
        <end position="695"/>
    </location>
</feature>
<name>A0A9P4MJ59_9PEZI</name>
<dbReference type="SUPFAM" id="SSF52047">
    <property type="entry name" value="RNI-like"/>
    <property type="match status" value="1"/>
</dbReference>
<feature type="compositionally biased region" description="Basic and acidic residues" evidence="1">
    <location>
        <begin position="583"/>
        <end position="616"/>
    </location>
</feature>
<feature type="compositionally biased region" description="Basic residues" evidence="1">
    <location>
        <begin position="74"/>
        <end position="86"/>
    </location>
</feature>
<evidence type="ECO:0000256" key="1">
    <source>
        <dbReference type="SAM" id="MobiDB-lite"/>
    </source>
</evidence>
<protein>
    <submittedName>
        <fullName evidence="2">Uncharacterized protein</fullName>
    </submittedName>
</protein>
<accession>A0A9P4MJ59</accession>
<organism evidence="2 3">
    <name type="scientific">Myriangium duriaei CBS 260.36</name>
    <dbReference type="NCBI Taxonomy" id="1168546"/>
    <lineage>
        <taxon>Eukaryota</taxon>
        <taxon>Fungi</taxon>
        <taxon>Dikarya</taxon>
        <taxon>Ascomycota</taxon>
        <taxon>Pezizomycotina</taxon>
        <taxon>Dothideomycetes</taxon>
        <taxon>Dothideomycetidae</taxon>
        <taxon>Myriangiales</taxon>
        <taxon>Myriangiaceae</taxon>
        <taxon>Myriangium</taxon>
    </lineage>
</organism>
<feature type="region of interest" description="Disordered" evidence="1">
    <location>
        <begin position="1"/>
        <end position="86"/>
    </location>
</feature>
<feature type="region of interest" description="Disordered" evidence="1">
    <location>
        <begin position="580"/>
        <end position="641"/>
    </location>
</feature>
<feature type="compositionally biased region" description="Acidic residues" evidence="1">
    <location>
        <begin position="674"/>
        <end position="695"/>
    </location>
</feature>
<dbReference type="Gene3D" id="3.80.10.10">
    <property type="entry name" value="Ribonuclease Inhibitor"/>
    <property type="match status" value="1"/>
</dbReference>